<dbReference type="PANTHER" id="PTHR14790:SF15">
    <property type="entry name" value="RECQ-MEDIATED GENOME INSTABILITY PROTEIN 1"/>
    <property type="match status" value="1"/>
</dbReference>
<feature type="region of interest" description="Disordered" evidence="3">
    <location>
        <begin position="656"/>
        <end position="724"/>
    </location>
</feature>
<feature type="region of interest" description="Disordered" evidence="3">
    <location>
        <begin position="507"/>
        <end position="533"/>
    </location>
</feature>
<feature type="domain" description="RecQ mediated genome instability protein 1 OB-fold" evidence="4">
    <location>
        <begin position="89"/>
        <end position="215"/>
    </location>
</feature>
<evidence type="ECO:0000256" key="3">
    <source>
        <dbReference type="SAM" id="MobiDB-lite"/>
    </source>
</evidence>
<keyword evidence="6" id="KW-1185">Reference proteome</keyword>
<feature type="compositionally biased region" description="Polar residues" evidence="3">
    <location>
        <begin position="630"/>
        <end position="644"/>
    </location>
</feature>
<feature type="region of interest" description="Disordered" evidence="3">
    <location>
        <begin position="586"/>
        <end position="644"/>
    </location>
</feature>
<dbReference type="GO" id="GO:0000712">
    <property type="term" value="P:resolution of meiotic recombination intermediates"/>
    <property type="evidence" value="ECO:0007669"/>
    <property type="project" value="TreeGrafter"/>
</dbReference>
<dbReference type="PANTHER" id="PTHR14790">
    <property type="entry name" value="RECQ-MEDIATED GENOME INSTABILITY PROTEIN 1 RMI1"/>
    <property type="match status" value="1"/>
</dbReference>
<evidence type="ECO:0000256" key="2">
    <source>
        <dbReference type="ARBA" id="ARBA00018987"/>
    </source>
</evidence>
<dbReference type="GO" id="GO:0000724">
    <property type="term" value="P:double-strand break repair via homologous recombination"/>
    <property type="evidence" value="ECO:0007669"/>
    <property type="project" value="TreeGrafter"/>
</dbReference>
<dbReference type="GO" id="GO:0016604">
    <property type="term" value="C:nuclear body"/>
    <property type="evidence" value="ECO:0007669"/>
    <property type="project" value="TreeGrafter"/>
</dbReference>
<evidence type="ECO:0000256" key="1">
    <source>
        <dbReference type="ARBA" id="ARBA00006395"/>
    </source>
</evidence>
<dbReference type="EMBL" id="CAJVPS010000596">
    <property type="protein sequence ID" value="CAG8497202.1"/>
    <property type="molecule type" value="Genomic_DNA"/>
</dbReference>
<feature type="compositionally biased region" description="Polar residues" evidence="3">
    <location>
        <begin position="442"/>
        <end position="459"/>
    </location>
</feature>
<dbReference type="InterPro" id="IPR042470">
    <property type="entry name" value="RMI1_N_C_sf"/>
</dbReference>
<feature type="compositionally biased region" description="Polar residues" evidence="3">
    <location>
        <begin position="523"/>
        <end position="533"/>
    </location>
</feature>
<dbReference type="OrthoDB" id="341511at2759"/>
<comment type="similarity">
    <text evidence="1">Belongs to the RMI1 family.</text>
</comment>
<accession>A0A9N9EWS2</accession>
<dbReference type="Gene3D" id="2.40.50.770">
    <property type="entry name" value="RecQ-mediated genome instability protein Rmi1, C-terminal domain"/>
    <property type="match status" value="1"/>
</dbReference>
<dbReference type="GO" id="GO:0031422">
    <property type="term" value="C:RecQ family helicase-topoisomerase III complex"/>
    <property type="evidence" value="ECO:0007669"/>
    <property type="project" value="TreeGrafter"/>
</dbReference>
<evidence type="ECO:0000313" key="5">
    <source>
        <dbReference type="EMBL" id="CAG8497202.1"/>
    </source>
</evidence>
<feature type="compositionally biased region" description="Polar residues" evidence="3">
    <location>
        <begin position="702"/>
        <end position="724"/>
    </location>
</feature>
<name>A0A9N9EWS2_9GLOM</name>
<proteinExistence type="inferred from homology"/>
<gene>
    <name evidence="5" type="ORF">ALEPTO_LOCUS3294</name>
</gene>
<evidence type="ECO:0000259" key="4">
    <source>
        <dbReference type="Pfam" id="PF08585"/>
    </source>
</evidence>
<comment type="caution">
    <text evidence="5">The sequence shown here is derived from an EMBL/GenBank/DDBJ whole genome shotgun (WGS) entry which is preliminary data.</text>
</comment>
<dbReference type="Pfam" id="PF08585">
    <property type="entry name" value="RMI1_N_C"/>
    <property type="match status" value="1"/>
</dbReference>
<evidence type="ECO:0000313" key="6">
    <source>
        <dbReference type="Proteomes" id="UP000789508"/>
    </source>
</evidence>
<feature type="compositionally biased region" description="Low complexity" evidence="3">
    <location>
        <begin position="666"/>
        <end position="701"/>
    </location>
</feature>
<protein>
    <recommendedName>
        <fullName evidence="2">RecQ-mediated genome instability protein 1</fullName>
    </recommendedName>
</protein>
<feature type="compositionally biased region" description="Polar residues" evidence="3">
    <location>
        <begin position="587"/>
        <end position="610"/>
    </location>
</feature>
<reference evidence="5" key="1">
    <citation type="submission" date="2021-06" db="EMBL/GenBank/DDBJ databases">
        <authorList>
            <person name="Kallberg Y."/>
            <person name="Tangrot J."/>
            <person name="Rosling A."/>
        </authorList>
    </citation>
    <scope>NUCLEOTIDE SEQUENCE</scope>
    <source>
        <strain evidence="5">FL130A</strain>
    </source>
</reference>
<feature type="compositionally biased region" description="Polar residues" evidence="3">
    <location>
        <begin position="423"/>
        <end position="432"/>
    </location>
</feature>
<organism evidence="5 6">
    <name type="scientific">Ambispora leptoticha</name>
    <dbReference type="NCBI Taxonomy" id="144679"/>
    <lineage>
        <taxon>Eukaryota</taxon>
        <taxon>Fungi</taxon>
        <taxon>Fungi incertae sedis</taxon>
        <taxon>Mucoromycota</taxon>
        <taxon>Glomeromycotina</taxon>
        <taxon>Glomeromycetes</taxon>
        <taxon>Archaeosporales</taxon>
        <taxon>Ambisporaceae</taxon>
        <taxon>Ambispora</taxon>
    </lineage>
</organism>
<sequence>MQENVIPSFIRAQLEPRGIYLREDWLTDTIQRIRQNQPDLLVDFENNQQNQEDLLKWVYFHFLKSHLCDSSTPRLPPNVKAISNKWIADNHQGFVLEIEECLEVGTAAHRLYNIKKQTDEGYYLQGHKYVELKREEDDMNDPMISFPRAILKMTLTDGYQVVTAMEVKLMQIEQGGKFLSLSMNTPRGTKIMVHNVKVIKGILLFDSTNVKFIGGIDDEPKPLEELEEMLCKRLGIQVASLTQSNINTAITGTATIIETGGNNLTTATQNFFPPINAQATSQLENRNIQRSSLATTLADDIVLENIIGSGAPPLPYNTSTNFSSFGKAATNTTPNDSFAHSPMKINSPLRIGDAAVTANSSMRIGADTQLINSFGYYSLGNKQENSITNAANTSRTNDNINPWAPTYPNTDMSFVRPNASFVNPTSLSSSSTAKKRPIDDVSFSSPENSPKNSAINNSIVRPDNEITAEHLYGNSMSSSTANDNHASNNPNQLCKEQELIDNKNDVKKESHENNSSNNHASKPQENSFGNSMRRTTDDDYLFSIFGTKKKLLPSLSLSSETPIAVKSGVDPFEHITDVADNLPELSPVSSSSAVKQNESTLLITQTTTPKKLSKQRERVLVSSSSSSSSRGTNSSGDQDESAFSSAKKELMIKSVFEDEEDDSLPDPETLLYGKRTSQLLQQHQHPQSPITTPNDPTTNNNGSNLFLSPEESSLSIRQQNEAIN</sequence>
<dbReference type="AlphaFoldDB" id="A0A9N9EWS2"/>
<feature type="region of interest" description="Disordered" evidence="3">
    <location>
        <begin position="423"/>
        <end position="461"/>
    </location>
</feature>
<dbReference type="Proteomes" id="UP000789508">
    <property type="component" value="Unassembled WGS sequence"/>
</dbReference>
<dbReference type="InterPro" id="IPR013894">
    <property type="entry name" value="RMI1_OB"/>
</dbReference>